<protein>
    <submittedName>
        <fullName evidence="1">Uncharacterized protein</fullName>
    </submittedName>
</protein>
<proteinExistence type="predicted"/>
<dbReference type="EMBL" id="JWIC01000006">
    <property type="protein sequence ID" value="KID56573.1"/>
    <property type="molecule type" value="Genomic_DNA"/>
</dbReference>
<name>A0A0C1MPQ8_9GAMM</name>
<reference evidence="1 2" key="1">
    <citation type="submission" date="2014-12" db="EMBL/GenBank/DDBJ databases">
        <title>Draft Genome Sequence of Pseudoalteromonas luteoviolacea HI1.</title>
        <authorList>
            <person name="Asahina A.Y."/>
            <person name="Hadfield M.G."/>
        </authorList>
    </citation>
    <scope>NUCLEOTIDE SEQUENCE [LARGE SCALE GENOMIC DNA]</scope>
    <source>
        <strain evidence="1 2">HI1</strain>
    </source>
</reference>
<evidence type="ECO:0000313" key="2">
    <source>
        <dbReference type="Proteomes" id="UP000031327"/>
    </source>
</evidence>
<sequence>MEYGDLSQIEEVDYSKYRTCRGAANRAEFESIIETIRDPNSSEDELDDAINDGLWDLFSHQYTLYSSTPLALYLILSRTTKAERIKRVELSEFIELCKSRGNEGIFLTEQELLANKRGELPIFSIADILRKYA</sequence>
<gene>
    <name evidence="1" type="ORF">JF50_11600</name>
</gene>
<evidence type="ECO:0000313" key="1">
    <source>
        <dbReference type="EMBL" id="KID56573.1"/>
    </source>
</evidence>
<dbReference type="Proteomes" id="UP000031327">
    <property type="component" value="Unassembled WGS sequence"/>
</dbReference>
<organism evidence="1 2">
    <name type="scientific">Pseudoalteromonas luteoviolacea</name>
    <dbReference type="NCBI Taxonomy" id="43657"/>
    <lineage>
        <taxon>Bacteria</taxon>
        <taxon>Pseudomonadati</taxon>
        <taxon>Pseudomonadota</taxon>
        <taxon>Gammaproteobacteria</taxon>
        <taxon>Alteromonadales</taxon>
        <taxon>Pseudoalteromonadaceae</taxon>
        <taxon>Pseudoalteromonas</taxon>
    </lineage>
</organism>
<dbReference type="AlphaFoldDB" id="A0A0C1MPQ8"/>
<comment type="caution">
    <text evidence="1">The sequence shown here is derived from an EMBL/GenBank/DDBJ whole genome shotgun (WGS) entry which is preliminary data.</text>
</comment>
<accession>A0A0C1MPQ8</accession>